<keyword evidence="2" id="KW-1185">Reference proteome</keyword>
<keyword evidence="1" id="KW-0012">Acyltransferase</keyword>
<sequence>MIRPATPEDAATIAAMTRALSGHVGDLGQHRGSADTLRRDFARFRVLIAENGSTASGMVLFFPYYSSLRGEMGLYVQDLFVGANARGTGLGRALLAAAGRAARDEWDARFLILSAARSNETALAFYDRLGMAPHDDAVQLSLEGAQFTQLTETA</sequence>
<dbReference type="EC" id="2.3.1.-" evidence="1"/>
<name>A0ACC5ZS63_9RHOB</name>
<dbReference type="EMBL" id="JAMQGO010000001">
    <property type="protein sequence ID" value="MCM2561158.1"/>
    <property type="molecule type" value="Genomic_DNA"/>
</dbReference>
<gene>
    <name evidence="1" type="ORF">M8744_03275</name>
</gene>
<protein>
    <submittedName>
        <fullName evidence="1">GNAT family N-acetyltransferase</fullName>
        <ecNumber evidence="1">2.3.1.-</ecNumber>
    </submittedName>
</protein>
<accession>A0ACC5ZS63</accession>
<organism evidence="1 2">
    <name type="scientific">Lutimaribacter degradans</name>
    <dbReference type="NCBI Taxonomy" id="2945989"/>
    <lineage>
        <taxon>Bacteria</taxon>
        <taxon>Pseudomonadati</taxon>
        <taxon>Pseudomonadota</taxon>
        <taxon>Alphaproteobacteria</taxon>
        <taxon>Rhodobacterales</taxon>
        <taxon>Roseobacteraceae</taxon>
        <taxon>Lutimaribacter</taxon>
    </lineage>
</organism>
<proteinExistence type="predicted"/>
<reference evidence="1" key="1">
    <citation type="submission" date="2022-06" db="EMBL/GenBank/DDBJ databases">
        <title>Lutimaribacter sp. EGI FJ00013, a novel bacterium isolated from a salt lake sediment enrichment.</title>
        <authorList>
            <person name="Gao L."/>
            <person name="Fang B.-Z."/>
            <person name="Li W.-J."/>
        </authorList>
    </citation>
    <scope>NUCLEOTIDE SEQUENCE</scope>
    <source>
        <strain evidence="1">EGI FJ00013</strain>
    </source>
</reference>
<evidence type="ECO:0000313" key="2">
    <source>
        <dbReference type="Proteomes" id="UP001203036"/>
    </source>
</evidence>
<keyword evidence="1" id="KW-0808">Transferase</keyword>
<dbReference type="Proteomes" id="UP001203036">
    <property type="component" value="Unassembled WGS sequence"/>
</dbReference>
<evidence type="ECO:0000313" key="1">
    <source>
        <dbReference type="EMBL" id="MCM2561158.1"/>
    </source>
</evidence>
<comment type="caution">
    <text evidence="1">The sequence shown here is derived from an EMBL/GenBank/DDBJ whole genome shotgun (WGS) entry which is preliminary data.</text>
</comment>